<proteinExistence type="predicted"/>
<name>A0A1J5Q0P1_9ZZZZ</name>
<gene>
    <name evidence="1" type="ORF">GALL_449430</name>
</gene>
<protein>
    <submittedName>
        <fullName evidence="1">Uncharacterized protein</fullName>
    </submittedName>
</protein>
<dbReference type="AlphaFoldDB" id="A0A1J5Q0P1"/>
<evidence type="ECO:0000313" key="1">
    <source>
        <dbReference type="EMBL" id="OIQ73420.1"/>
    </source>
</evidence>
<reference evidence="1" key="1">
    <citation type="submission" date="2016-10" db="EMBL/GenBank/DDBJ databases">
        <title>Sequence of Gallionella enrichment culture.</title>
        <authorList>
            <person name="Poehlein A."/>
            <person name="Muehling M."/>
            <person name="Daniel R."/>
        </authorList>
    </citation>
    <scope>NUCLEOTIDE SEQUENCE</scope>
</reference>
<comment type="caution">
    <text evidence="1">The sequence shown here is derived from an EMBL/GenBank/DDBJ whole genome shotgun (WGS) entry which is preliminary data.</text>
</comment>
<sequence>MRATASSALALLAGKPGGNSWAKKCPGLKGHYHDGSANPFRCESTKSPILMGLRLPARFEFRGAQDELAELSAGLPSLTPNPAKRIVIVG</sequence>
<accession>A0A1J5Q0P1</accession>
<organism evidence="1">
    <name type="scientific">mine drainage metagenome</name>
    <dbReference type="NCBI Taxonomy" id="410659"/>
    <lineage>
        <taxon>unclassified sequences</taxon>
        <taxon>metagenomes</taxon>
        <taxon>ecological metagenomes</taxon>
    </lineage>
</organism>
<dbReference type="EMBL" id="MLJW01002876">
    <property type="protein sequence ID" value="OIQ73420.1"/>
    <property type="molecule type" value="Genomic_DNA"/>
</dbReference>